<evidence type="ECO:0000259" key="4">
    <source>
        <dbReference type="PROSITE" id="PS51192"/>
    </source>
</evidence>
<evidence type="ECO:0000256" key="2">
    <source>
        <dbReference type="PROSITE-ProRule" id="PRU00325"/>
    </source>
</evidence>
<accession>A0ABN3YCL7</accession>
<gene>
    <name evidence="6" type="ORF">GCM10010528_04150</name>
</gene>
<comment type="caution">
    <text evidence="6">The sequence shown here is derived from an EMBL/GenBank/DDBJ whole genome shotgun (WGS) entry which is preliminary data.</text>
</comment>
<evidence type="ECO:0000256" key="1">
    <source>
        <dbReference type="ARBA" id="ARBA00022801"/>
    </source>
</evidence>
<dbReference type="InterPro" id="IPR000330">
    <property type="entry name" value="SNF2_N"/>
</dbReference>
<keyword evidence="1" id="KW-0378">Hydrolase</keyword>
<dbReference type="Gene3D" id="3.40.50.300">
    <property type="entry name" value="P-loop containing nucleotide triphosphate hydrolases"/>
    <property type="match status" value="1"/>
</dbReference>
<evidence type="ECO:0000259" key="5">
    <source>
        <dbReference type="PROSITE" id="PS51194"/>
    </source>
</evidence>
<keyword evidence="2" id="KW-0479">Metal-binding</keyword>
<evidence type="ECO:0000313" key="6">
    <source>
        <dbReference type="EMBL" id="GAA3025406.1"/>
    </source>
</evidence>
<dbReference type="InterPro" id="IPR014001">
    <property type="entry name" value="Helicase_ATP-bd"/>
</dbReference>
<organism evidence="6 7">
    <name type="scientific">Gordonia defluvii</name>
    <dbReference type="NCBI Taxonomy" id="283718"/>
    <lineage>
        <taxon>Bacteria</taxon>
        <taxon>Bacillati</taxon>
        <taxon>Actinomycetota</taxon>
        <taxon>Actinomycetes</taxon>
        <taxon>Mycobacteriales</taxon>
        <taxon>Gordoniaceae</taxon>
        <taxon>Gordonia</taxon>
    </lineage>
</organism>
<keyword evidence="6" id="KW-0547">Nucleotide-binding</keyword>
<dbReference type="InterPro" id="IPR027417">
    <property type="entry name" value="P-loop_NTPase"/>
</dbReference>
<dbReference type="GO" id="GO:0004386">
    <property type="term" value="F:helicase activity"/>
    <property type="evidence" value="ECO:0007669"/>
    <property type="project" value="UniProtKB-KW"/>
</dbReference>
<feature type="domain" description="Helicase ATP-binding" evidence="4">
    <location>
        <begin position="681"/>
        <end position="841"/>
    </location>
</feature>
<dbReference type="SMART" id="SM00490">
    <property type="entry name" value="HELICc"/>
    <property type="match status" value="1"/>
</dbReference>
<keyword evidence="6" id="KW-0067">ATP-binding</keyword>
<evidence type="ECO:0000313" key="7">
    <source>
        <dbReference type="Proteomes" id="UP001501035"/>
    </source>
</evidence>
<dbReference type="Pfam" id="PF00176">
    <property type="entry name" value="SNF2-rel_dom"/>
    <property type="match status" value="1"/>
</dbReference>
<dbReference type="EMBL" id="BAAAVS010000002">
    <property type="protein sequence ID" value="GAA3025406.1"/>
    <property type="molecule type" value="Genomic_DNA"/>
</dbReference>
<dbReference type="PROSITE" id="PS50966">
    <property type="entry name" value="ZF_SWIM"/>
    <property type="match status" value="1"/>
</dbReference>
<dbReference type="CDD" id="cd18793">
    <property type="entry name" value="SF2_C_SNF"/>
    <property type="match status" value="1"/>
</dbReference>
<sequence length="1129" mass="123071">MPSFVPLSYTPDDLVDFDPGAIQRGLAYADKRHIMNRVWSSGGLLLRAKSIGSGAIYDVAARFTPDGRGDRLLAGTSCTCPVDGYCKHAVALLLTESRQPALESLDQPAARPWRSVLGGFSSDPAPETSLSGPVRPLAIQFHLPKGTRYAQHPAPSITLLTVGRTGNWIKTGISWNATLTGMGYALGRTPQVDPDAYDDRQLRAARAIARAFVSNYQAQNAGAIALGSSPSDIWDLLADARDAGIVLLPSPALGITAVELVETSGVGLEVSRAADGSGITVKTFVHVNHEAYPGGPVGLIGVPRPHGMYAIGDDVMLIGRFESPGNDRGLERLLAAPAMHIPEAEVAEFATEVVPSLPASLPVLIDDEAIVKPTIAGPFAALRVDLNDQGARVQWKATYEINGRLKAVDDGTGALAYRDAGAEAAVLATARDAMQTVAGVCARWRNQAIHYLQQDMRHADSAGRESLLDYVQTLSAAPSIPAAVRAADVDLLRRVFTYSPIDAAVLCYEVLPLLRERGVRVEVNGDADRFRAAQGDPDITLSADDDGRNDWFNLHVRVEVDGAIVPLDRLIVELNSSATHMLLDDGTYFPLDHPALARLTDLLDEARALGEIEGSRVRRESYNATLWEELLSLGVVDGDLARWRERMVRLASATLPRRSEPPASLQAQLRDYQIDGFNWLKFLWDNQIGGILADDMGLGKTVQALSLIASALDEDPALRFLVIAPTSVVGNWVREAAKFLPSASAAAVASVRTDGPIDEQIGAARIVVTSYTLFRLQFEAFDEFDWAVVLFDEAQFIKNHHGKTHQVARRINARCKVAMTGTPMENGLMELWALLSVSAPGLFPSPKAFTDYFRKPIESGAEPDRLALLRRRMKPVMLRRTKDQVVKDLPPKQEQVLALDLNPKHEKIYQTRLNRERQKVLGLLGDWERNRFEIFRSLTMLRQLSLHAGLVEENDAGVASAKIDHLAEQLPELIAEGHSALVFSQFTGFLALVRAKLDEAGIAFAYLDGSMTATARSVQIAEFTRGGVQVFLISLKAGGFGLNLTEADYCFVCDPWWNPAAEAQAVDRAHRIGQTRPVTVYRLVSTGTIEEKVIALQDRKRELFNAVLDDGDLFGSGITESDIRELLDG</sequence>
<dbReference type="SUPFAM" id="SSF52540">
    <property type="entry name" value="P-loop containing nucleoside triphosphate hydrolases"/>
    <property type="match status" value="2"/>
</dbReference>
<reference evidence="6 7" key="1">
    <citation type="journal article" date="2019" name="Int. J. Syst. Evol. Microbiol.">
        <title>The Global Catalogue of Microorganisms (GCM) 10K type strain sequencing project: providing services to taxonomists for standard genome sequencing and annotation.</title>
        <authorList>
            <consortium name="The Broad Institute Genomics Platform"/>
            <consortium name="The Broad Institute Genome Sequencing Center for Infectious Disease"/>
            <person name="Wu L."/>
            <person name="Ma J."/>
        </authorList>
    </citation>
    <scope>NUCLEOTIDE SEQUENCE [LARGE SCALE GENOMIC DNA]</scope>
    <source>
        <strain evidence="6 7">JCM 14234</strain>
    </source>
</reference>
<protein>
    <submittedName>
        <fullName evidence="6">DEAD/DEAH box helicase</fullName>
    </submittedName>
</protein>
<dbReference type="RefSeq" id="WP_290714277.1">
    <property type="nucleotide sequence ID" value="NZ_BAAAVS010000002.1"/>
</dbReference>
<evidence type="ECO:0000259" key="3">
    <source>
        <dbReference type="PROSITE" id="PS50966"/>
    </source>
</evidence>
<dbReference type="PANTHER" id="PTHR10799">
    <property type="entry name" value="SNF2/RAD54 HELICASE FAMILY"/>
    <property type="match status" value="1"/>
</dbReference>
<dbReference type="PROSITE" id="PS51194">
    <property type="entry name" value="HELICASE_CTER"/>
    <property type="match status" value="1"/>
</dbReference>
<keyword evidence="7" id="KW-1185">Reference proteome</keyword>
<feature type="domain" description="Helicase C-terminal" evidence="5">
    <location>
        <begin position="962"/>
        <end position="1127"/>
    </location>
</feature>
<dbReference type="Gene3D" id="3.40.50.10810">
    <property type="entry name" value="Tandem AAA-ATPase domain"/>
    <property type="match status" value="1"/>
</dbReference>
<dbReference type="InterPro" id="IPR049730">
    <property type="entry name" value="SNF2/RAD54-like_C"/>
</dbReference>
<dbReference type="InterPro" id="IPR007527">
    <property type="entry name" value="Znf_SWIM"/>
</dbReference>
<keyword evidence="2" id="KW-0863">Zinc-finger</keyword>
<dbReference type="Pfam" id="PF00271">
    <property type="entry name" value="Helicase_C"/>
    <property type="match status" value="1"/>
</dbReference>
<keyword evidence="2" id="KW-0862">Zinc</keyword>
<dbReference type="PROSITE" id="PS51192">
    <property type="entry name" value="HELICASE_ATP_BIND_1"/>
    <property type="match status" value="1"/>
</dbReference>
<name>A0ABN3YCL7_9ACTN</name>
<dbReference type="InterPro" id="IPR001650">
    <property type="entry name" value="Helicase_C-like"/>
</dbReference>
<dbReference type="InterPro" id="IPR038718">
    <property type="entry name" value="SNF2-like_sf"/>
</dbReference>
<proteinExistence type="predicted"/>
<keyword evidence="6" id="KW-0347">Helicase</keyword>
<dbReference type="Pfam" id="PF04434">
    <property type="entry name" value="SWIM"/>
    <property type="match status" value="1"/>
</dbReference>
<dbReference type="SMART" id="SM00487">
    <property type="entry name" value="DEXDc"/>
    <property type="match status" value="1"/>
</dbReference>
<dbReference type="Proteomes" id="UP001501035">
    <property type="component" value="Unassembled WGS sequence"/>
</dbReference>
<feature type="domain" description="SWIM-type" evidence="3">
    <location>
        <begin position="57"/>
        <end position="97"/>
    </location>
</feature>